<dbReference type="RefSeq" id="WP_181868253.1">
    <property type="nucleotide sequence ID" value="NZ_JACEQY010000080.1"/>
</dbReference>
<sequence>MPVLPSWLTEPLWEQFVVLLPVRPEFHPDHPLGCHRRRISDRIIFDKLLQLLRFGCSYEAIADTTCSATTIRGRRDEWIRLGVFAEFKRIALDSYDRIVGLVLDQITVDGCITKAPGGGEVAGRSPVDRGKQGLKRSGMTDGHGIPLGRVLAGANRHDSQLLAPTLDLMDDLGPLPQDITVHLDAGYDSDKTRALLAERGLRGRKAHKGEKAPIQASQRWHVERTHAWQNAFQGLARCYERQASAINAFFDLADTIITVRSLIRRAWTTHRWAERPHRRP</sequence>
<dbReference type="Pfam" id="PF01609">
    <property type="entry name" value="DDE_Tnp_1"/>
    <property type="match status" value="1"/>
</dbReference>
<proteinExistence type="predicted"/>
<dbReference type="PANTHER" id="PTHR30007">
    <property type="entry name" value="PHP DOMAIN PROTEIN"/>
    <property type="match status" value="1"/>
</dbReference>
<dbReference type="GO" id="GO:0004803">
    <property type="term" value="F:transposase activity"/>
    <property type="evidence" value="ECO:0007669"/>
    <property type="project" value="InterPro"/>
</dbReference>
<dbReference type="InterPro" id="IPR002559">
    <property type="entry name" value="Transposase_11"/>
</dbReference>
<dbReference type="NCBIfam" id="NF033580">
    <property type="entry name" value="transpos_IS5_3"/>
    <property type="match status" value="1"/>
</dbReference>
<name>A0A7W2HK81_9ACTN</name>
<gene>
    <name evidence="4" type="ORF">H1V43_37580</name>
</gene>
<dbReference type="PANTHER" id="PTHR30007:SF0">
    <property type="entry name" value="TRANSPOSASE"/>
    <property type="match status" value="1"/>
</dbReference>
<evidence type="ECO:0000259" key="2">
    <source>
        <dbReference type="Pfam" id="PF01609"/>
    </source>
</evidence>
<reference evidence="4 5" key="1">
    <citation type="submission" date="2020-07" db="EMBL/GenBank/DDBJ databases">
        <title>Streptomyces isolated from Indian soil.</title>
        <authorList>
            <person name="Mandal S."/>
            <person name="Maiti P.K."/>
        </authorList>
    </citation>
    <scope>NUCLEOTIDE SEQUENCE [LARGE SCALE GENOMIC DNA]</scope>
    <source>
        <strain evidence="4 5">PSKA54</strain>
    </source>
</reference>
<evidence type="ECO:0000313" key="4">
    <source>
        <dbReference type="EMBL" id="MBA4866912.1"/>
    </source>
</evidence>
<accession>A0A7W2HK81</accession>
<comment type="caution">
    <text evidence="4">The sequence shown here is derived from an EMBL/GenBank/DDBJ whole genome shotgun (WGS) entry which is preliminary data.</text>
</comment>
<organism evidence="4 5">
    <name type="scientific">Streptomyces himalayensis subsp. aureolus</name>
    <dbReference type="NCBI Taxonomy" id="2758039"/>
    <lineage>
        <taxon>Bacteria</taxon>
        <taxon>Bacillati</taxon>
        <taxon>Actinomycetota</taxon>
        <taxon>Actinomycetes</taxon>
        <taxon>Kitasatosporales</taxon>
        <taxon>Streptomycetaceae</taxon>
        <taxon>Streptomyces</taxon>
        <taxon>Streptomyces himalayensis</taxon>
    </lineage>
</organism>
<feature type="domain" description="Transposase IS4-like" evidence="2">
    <location>
        <begin position="108"/>
        <end position="248"/>
    </location>
</feature>
<keyword evidence="5" id="KW-1185">Reference proteome</keyword>
<evidence type="ECO:0000256" key="1">
    <source>
        <dbReference type="SAM" id="MobiDB-lite"/>
    </source>
</evidence>
<evidence type="ECO:0000313" key="5">
    <source>
        <dbReference type="Proteomes" id="UP000586976"/>
    </source>
</evidence>
<dbReference type="InterPro" id="IPR025161">
    <property type="entry name" value="IS402-like_dom"/>
</dbReference>
<feature type="domain" description="Insertion element IS402-like" evidence="3">
    <location>
        <begin position="8"/>
        <end position="86"/>
    </location>
</feature>
<dbReference type="GO" id="GO:0003677">
    <property type="term" value="F:DNA binding"/>
    <property type="evidence" value="ECO:0007669"/>
    <property type="project" value="InterPro"/>
</dbReference>
<dbReference type="AlphaFoldDB" id="A0A7W2HK81"/>
<evidence type="ECO:0000259" key="3">
    <source>
        <dbReference type="Pfam" id="PF13340"/>
    </source>
</evidence>
<protein>
    <submittedName>
        <fullName evidence="4">IS5 family transposase</fullName>
    </submittedName>
</protein>
<dbReference type="Proteomes" id="UP000586976">
    <property type="component" value="Unassembled WGS sequence"/>
</dbReference>
<dbReference type="Pfam" id="PF13340">
    <property type="entry name" value="DUF4096"/>
    <property type="match status" value="1"/>
</dbReference>
<dbReference type="GO" id="GO:0006313">
    <property type="term" value="P:DNA transposition"/>
    <property type="evidence" value="ECO:0007669"/>
    <property type="project" value="InterPro"/>
</dbReference>
<feature type="region of interest" description="Disordered" evidence="1">
    <location>
        <begin position="119"/>
        <end position="139"/>
    </location>
</feature>
<dbReference type="EMBL" id="JACEQY010000080">
    <property type="protein sequence ID" value="MBA4866912.1"/>
    <property type="molecule type" value="Genomic_DNA"/>
</dbReference>